<dbReference type="Pfam" id="PF01026">
    <property type="entry name" value="TatD_DNase"/>
    <property type="match status" value="1"/>
</dbReference>
<dbReference type="InterPro" id="IPR032466">
    <property type="entry name" value="Metal_Hydrolase"/>
</dbReference>
<comment type="caution">
    <text evidence="2">The sequence shown here is derived from an EMBL/GenBank/DDBJ whole genome shotgun (WGS) entry which is preliminary data.</text>
</comment>
<evidence type="ECO:0000313" key="2">
    <source>
        <dbReference type="EMBL" id="KAK0443041.1"/>
    </source>
</evidence>
<dbReference type="SUPFAM" id="SSF51556">
    <property type="entry name" value="Metallo-dependent hydrolases"/>
    <property type="match status" value="1"/>
</dbReference>
<dbReference type="AlphaFoldDB" id="A0AA39MQ82"/>
<evidence type="ECO:0000313" key="3">
    <source>
        <dbReference type="Proteomes" id="UP001175211"/>
    </source>
</evidence>
<accession>A0AA39MQ82</accession>
<dbReference type="Proteomes" id="UP001175211">
    <property type="component" value="Unassembled WGS sequence"/>
</dbReference>
<dbReference type="RefSeq" id="XP_060324535.1">
    <property type="nucleotide sequence ID" value="XM_060466452.1"/>
</dbReference>
<protein>
    <submittedName>
        <fullName evidence="2">Uncharacterized protein</fullName>
    </submittedName>
</protein>
<reference evidence="2" key="1">
    <citation type="submission" date="2023-06" db="EMBL/GenBank/DDBJ databases">
        <authorList>
            <consortium name="Lawrence Berkeley National Laboratory"/>
            <person name="Ahrendt S."/>
            <person name="Sahu N."/>
            <person name="Indic B."/>
            <person name="Wong-Bajracharya J."/>
            <person name="Merenyi Z."/>
            <person name="Ke H.-M."/>
            <person name="Monk M."/>
            <person name="Kocsube S."/>
            <person name="Drula E."/>
            <person name="Lipzen A."/>
            <person name="Balint B."/>
            <person name="Henrissat B."/>
            <person name="Andreopoulos B."/>
            <person name="Martin F.M."/>
            <person name="Harder C.B."/>
            <person name="Rigling D."/>
            <person name="Ford K.L."/>
            <person name="Foster G.D."/>
            <person name="Pangilinan J."/>
            <person name="Papanicolaou A."/>
            <person name="Barry K."/>
            <person name="LaButti K."/>
            <person name="Viragh M."/>
            <person name="Koriabine M."/>
            <person name="Yan M."/>
            <person name="Riley R."/>
            <person name="Champramary S."/>
            <person name="Plett K.L."/>
            <person name="Tsai I.J."/>
            <person name="Slot J."/>
            <person name="Sipos G."/>
            <person name="Plett J."/>
            <person name="Nagy L.G."/>
            <person name="Grigoriev I.V."/>
        </authorList>
    </citation>
    <scope>NUCLEOTIDE SEQUENCE</scope>
    <source>
        <strain evidence="2">CCBAS 213</strain>
    </source>
</reference>
<dbReference type="GO" id="GO:0016788">
    <property type="term" value="F:hydrolase activity, acting on ester bonds"/>
    <property type="evidence" value="ECO:0007669"/>
    <property type="project" value="InterPro"/>
</dbReference>
<gene>
    <name evidence="2" type="ORF">EV420DRAFT_1220490</name>
</gene>
<dbReference type="InterPro" id="IPR001130">
    <property type="entry name" value="TatD-like"/>
</dbReference>
<dbReference type="EMBL" id="JAUEPS010000061">
    <property type="protein sequence ID" value="KAK0443041.1"/>
    <property type="molecule type" value="Genomic_DNA"/>
</dbReference>
<dbReference type="PROSITE" id="PS01090">
    <property type="entry name" value="TATD_2"/>
    <property type="match status" value="1"/>
</dbReference>
<dbReference type="GeneID" id="85350000"/>
<feature type="non-terminal residue" evidence="2">
    <location>
        <position position="1"/>
    </location>
</feature>
<keyword evidence="3" id="KW-1185">Reference proteome</keyword>
<feature type="non-terminal residue" evidence="2">
    <location>
        <position position="54"/>
    </location>
</feature>
<proteinExistence type="predicted"/>
<sequence length="54" mass="6160">GEIGLDTLSPPDVQQTVFTQQLWIAIDCHIPIRVHTREAEEETECVMKEIVPKD</sequence>
<keyword evidence="1" id="KW-0378">Hydrolase</keyword>
<evidence type="ECO:0000256" key="1">
    <source>
        <dbReference type="ARBA" id="ARBA00022801"/>
    </source>
</evidence>
<dbReference type="InterPro" id="IPR018228">
    <property type="entry name" value="DNase_TatD-rel_CS"/>
</dbReference>
<organism evidence="2 3">
    <name type="scientific">Armillaria tabescens</name>
    <name type="common">Ringless honey mushroom</name>
    <name type="synonym">Agaricus tabescens</name>
    <dbReference type="NCBI Taxonomy" id="1929756"/>
    <lineage>
        <taxon>Eukaryota</taxon>
        <taxon>Fungi</taxon>
        <taxon>Dikarya</taxon>
        <taxon>Basidiomycota</taxon>
        <taxon>Agaricomycotina</taxon>
        <taxon>Agaricomycetes</taxon>
        <taxon>Agaricomycetidae</taxon>
        <taxon>Agaricales</taxon>
        <taxon>Marasmiineae</taxon>
        <taxon>Physalacriaceae</taxon>
        <taxon>Desarmillaria</taxon>
    </lineage>
</organism>
<name>A0AA39MQ82_ARMTA</name>
<dbReference type="Gene3D" id="3.20.20.140">
    <property type="entry name" value="Metal-dependent hydrolases"/>
    <property type="match status" value="1"/>
</dbReference>